<comment type="caution">
    <text evidence="1">The sequence shown here is derived from an EMBL/GenBank/DDBJ whole genome shotgun (WGS) entry which is preliminary data.</text>
</comment>
<sequence length="256" mass="29786">MNNPLEPRKHFKIYSQCSRPQKKSLTNLINKGKYHYGKNTLKMQIIQLTPSYEKACDVFEELTIDEYSELINLVVGLIYSASRADIDENVKRKKDKLLEELKSNFKKDRKLKKDKLSVHLKTSITVAESENLKAASNSYNYNTTSSFLRDVIRDKVEIRPNQNEEYQDYFSTNKRVAQSLEELLDKEDAIAAILKDSDMTEQFTTMIAKIKNDNNIIRNLVMDNHTAKTAEMIALKHLSSNKLKMLYEHKLIQENE</sequence>
<dbReference type="AlphaFoldDB" id="A0A2T5EWY4"/>
<organism evidence="1 2">
    <name type="scientific">Vibrio splendidus</name>
    <dbReference type="NCBI Taxonomy" id="29497"/>
    <lineage>
        <taxon>Bacteria</taxon>
        <taxon>Pseudomonadati</taxon>
        <taxon>Pseudomonadota</taxon>
        <taxon>Gammaproteobacteria</taxon>
        <taxon>Vibrionales</taxon>
        <taxon>Vibrionaceae</taxon>
        <taxon>Vibrio</taxon>
    </lineage>
</organism>
<dbReference type="Proteomes" id="UP000244197">
    <property type="component" value="Unassembled WGS sequence"/>
</dbReference>
<reference evidence="1 2" key="1">
    <citation type="submission" date="2017-11" db="EMBL/GenBank/DDBJ databases">
        <title>Population delineation of vibrios coincides with oyster pathogenicity.</title>
        <authorList>
            <person name="Bruto M."/>
            <person name="Labreuche Y."/>
            <person name="James A."/>
            <person name="Piel D."/>
            <person name="Chenivesse S."/>
            <person name="Petton B."/>
            <person name="Polz M.F."/>
            <person name="Le Roux F."/>
        </authorList>
    </citation>
    <scope>NUCLEOTIDE SEQUENCE [LARGE SCALE GENOMIC DNA]</scope>
    <source>
        <strain evidence="1 2">FF_144</strain>
    </source>
</reference>
<name>A0A2T5EWY4_VIBSP</name>
<evidence type="ECO:0000313" key="2">
    <source>
        <dbReference type="Proteomes" id="UP000244197"/>
    </source>
</evidence>
<dbReference type="EMBL" id="PIFK01000015">
    <property type="protein sequence ID" value="PTP36333.1"/>
    <property type="molecule type" value="Genomic_DNA"/>
</dbReference>
<evidence type="ECO:0000313" key="1">
    <source>
        <dbReference type="EMBL" id="PTP36333.1"/>
    </source>
</evidence>
<gene>
    <name evidence="1" type="ORF">CWO07_09295</name>
</gene>
<protein>
    <recommendedName>
        <fullName evidence="3">Chromosome partitioning protein ParA</fullName>
    </recommendedName>
</protein>
<proteinExistence type="predicted"/>
<evidence type="ECO:0008006" key="3">
    <source>
        <dbReference type="Google" id="ProtNLM"/>
    </source>
</evidence>
<dbReference type="RefSeq" id="WP_108187630.1">
    <property type="nucleotide sequence ID" value="NZ_PIFK01000015.1"/>
</dbReference>
<accession>A0A2T5EWY4</accession>